<protein>
    <submittedName>
        <fullName evidence="1">Uncharacterized protein</fullName>
    </submittedName>
</protein>
<dbReference type="EMBL" id="CADEAL010001746">
    <property type="protein sequence ID" value="CAB1435217.1"/>
    <property type="molecule type" value="Genomic_DNA"/>
</dbReference>
<evidence type="ECO:0000313" key="1">
    <source>
        <dbReference type="EMBL" id="CAB1435217.1"/>
    </source>
</evidence>
<comment type="caution">
    <text evidence="1">The sequence shown here is derived from an EMBL/GenBank/DDBJ whole genome shotgun (WGS) entry which is preliminary data.</text>
</comment>
<sequence length="81" mass="9003">MSGFPAPIWEGFPTTFLIFPGWTIAYVSAAWRSLLVRSQSPALPLCPKLPPQLVHNKPTLYCPTWPLLLQRTNPCNLAGPD</sequence>
<accession>A0A9N7YRW6</accession>
<name>A0A9N7YRW6_PLEPL</name>
<keyword evidence="2" id="KW-1185">Reference proteome</keyword>
<organism evidence="1 2">
    <name type="scientific">Pleuronectes platessa</name>
    <name type="common">European plaice</name>
    <dbReference type="NCBI Taxonomy" id="8262"/>
    <lineage>
        <taxon>Eukaryota</taxon>
        <taxon>Metazoa</taxon>
        <taxon>Chordata</taxon>
        <taxon>Craniata</taxon>
        <taxon>Vertebrata</taxon>
        <taxon>Euteleostomi</taxon>
        <taxon>Actinopterygii</taxon>
        <taxon>Neopterygii</taxon>
        <taxon>Teleostei</taxon>
        <taxon>Neoteleostei</taxon>
        <taxon>Acanthomorphata</taxon>
        <taxon>Carangaria</taxon>
        <taxon>Pleuronectiformes</taxon>
        <taxon>Pleuronectoidei</taxon>
        <taxon>Pleuronectidae</taxon>
        <taxon>Pleuronectes</taxon>
    </lineage>
</organism>
<gene>
    <name evidence="1" type="ORF">PLEPLA_LOCUS23307</name>
</gene>
<dbReference type="Proteomes" id="UP001153269">
    <property type="component" value="Unassembled WGS sequence"/>
</dbReference>
<dbReference type="AlphaFoldDB" id="A0A9N7YRW6"/>
<reference evidence="1" key="1">
    <citation type="submission" date="2020-03" db="EMBL/GenBank/DDBJ databases">
        <authorList>
            <person name="Weist P."/>
        </authorList>
    </citation>
    <scope>NUCLEOTIDE SEQUENCE</scope>
</reference>
<proteinExistence type="predicted"/>
<evidence type="ECO:0000313" key="2">
    <source>
        <dbReference type="Proteomes" id="UP001153269"/>
    </source>
</evidence>